<name>A0A418M5V7_9BACT</name>
<evidence type="ECO:0000313" key="1">
    <source>
        <dbReference type="EMBL" id="RIV21328.1"/>
    </source>
</evidence>
<protein>
    <submittedName>
        <fullName evidence="1">Uncharacterized protein</fullName>
    </submittedName>
</protein>
<dbReference type="RefSeq" id="WP_119669122.1">
    <property type="nucleotide sequence ID" value="NZ_QXED01000005.1"/>
</dbReference>
<proteinExistence type="predicted"/>
<dbReference type="EMBL" id="QXED01000005">
    <property type="protein sequence ID" value="RIV21328.1"/>
    <property type="molecule type" value="Genomic_DNA"/>
</dbReference>
<sequence length="72" mass="8452">MRPLLEEVHLLEAYAEGTLPEEQQLDVAVRLLWDRDLQQKLAGQQLAYRALRLFGRRQLRAELEAIHVRLFG</sequence>
<dbReference type="OrthoDB" id="1444051at2"/>
<evidence type="ECO:0000313" key="2">
    <source>
        <dbReference type="Proteomes" id="UP000283523"/>
    </source>
</evidence>
<dbReference type="AlphaFoldDB" id="A0A418M5V7"/>
<gene>
    <name evidence="1" type="ORF">DYU11_18140</name>
</gene>
<dbReference type="Proteomes" id="UP000283523">
    <property type="component" value="Unassembled WGS sequence"/>
</dbReference>
<reference evidence="1 2" key="1">
    <citation type="submission" date="2018-08" db="EMBL/GenBank/DDBJ databases">
        <title>Fibrisoma montanum sp. nov., isolated from Danxia mountain soil.</title>
        <authorList>
            <person name="Huang Y."/>
        </authorList>
    </citation>
    <scope>NUCLEOTIDE SEQUENCE [LARGE SCALE GENOMIC DNA]</scope>
    <source>
        <strain evidence="1 2">HYT19</strain>
    </source>
</reference>
<comment type="caution">
    <text evidence="1">The sequence shown here is derived from an EMBL/GenBank/DDBJ whole genome shotgun (WGS) entry which is preliminary data.</text>
</comment>
<keyword evidence="2" id="KW-1185">Reference proteome</keyword>
<accession>A0A418M5V7</accession>
<organism evidence="1 2">
    <name type="scientific">Fibrisoma montanum</name>
    <dbReference type="NCBI Taxonomy" id="2305895"/>
    <lineage>
        <taxon>Bacteria</taxon>
        <taxon>Pseudomonadati</taxon>
        <taxon>Bacteroidota</taxon>
        <taxon>Cytophagia</taxon>
        <taxon>Cytophagales</taxon>
        <taxon>Spirosomataceae</taxon>
        <taxon>Fibrisoma</taxon>
    </lineage>
</organism>